<dbReference type="Proteomes" id="UP000641646">
    <property type="component" value="Unassembled WGS sequence"/>
</dbReference>
<dbReference type="PROSITE" id="PS51272">
    <property type="entry name" value="SLH"/>
    <property type="match status" value="1"/>
</dbReference>
<sequence length="581" mass="63828">MKNLNVSFPITSVILSWNLLILSPVLAQVNFNSNPVGSESLSNSNVIYTPLVDQLSSQNEFPLVSSNSEPKVSQTPVQQIERLYSSSPPNLGENITNVHQLEDVTSDDWAYEALRNLVEKYRCISAFPGRNFRGNRAMTRYEFAVGLNTCLQSIRRSIESLNNKFPQQEDLVVIERLQAEFATELQNITAKIDKVSQRVNFLQEHQFSPTTVLRGIGLWDVTTAFGDKKAVSPESHSDEELKENLTLSAATILIFDTSFTGKDRLRTQVVAGNINSLGSNVTGTEMTLLVGGINTNNNVRLGSLFYQFPIGKRGIISIAPVADFPTRIFPVFNPVSAISNFGAVSPIYSFAFGSGGIIYYNLTDNLAAGITYLTTSASKVKEGLFNGQYTVLTQVSYTPSEQIGVAFTYGHYYAPEPGATINITGSKGSTFAQLPFGESTATSSDAFGLQFTYKLSSKLILGGWLSYFNAKAEGSPSVSGLNGYAGSQADIWSWAFTAFLSDLGKAGSQLNFVFGMPPKVINNDIFEREDRDTSLHFELSYSYPVNDRISITPGFFVITNPEHNAENSPIWMGLLRTTFIF</sequence>
<reference evidence="4" key="2">
    <citation type="submission" date="2020-08" db="EMBL/GenBank/DDBJ databases">
        <authorList>
            <person name="Chen M."/>
            <person name="Teng W."/>
            <person name="Zhao L."/>
            <person name="Hu C."/>
            <person name="Zhou Y."/>
            <person name="Han B."/>
            <person name="Song L."/>
            <person name="Shu W."/>
        </authorList>
    </citation>
    <scope>NUCLEOTIDE SEQUENCE</scope>
    <source>
        <strain evidence="4">FACHB-1375</strain>
    </source>
</reference>
<dbReference type="AlphaFoldDB" id="A0A926ZHX6"/>
<dbReference type="GO" id="GO:0008643">
    <property type="term" value="P:carbohydrate transport"/>
    <property type="evidence" value="ECO:0007669"/>
    <property type="project" value="InterPro"/>
</dbReference>
<dbReference type="InterPro" id="IPR001119">
    <property type="entry name" value="SLH_dom"/>
</dbReference>
<dbReference type="InterPro" id="IPR038673">
    <property type="entry name" value="OprB_sf"/>
</dbReference>
<dbReference type="InterPro" id="IPR047684">
    <property type="entry name" value="Por_som-like"/>
</dbReference>
<keyword evidence="5" id="KW-1185">Reference proteome</keyword>
<accession>A0A926ZHX6</accession>
<evidence type="ECO:0000313" key="4">
    <source>
        <dbReference type="EMBL" id="MBD2183530.1"/>
    </source>
</evidence>
<dbReference type="Pfam" id="PF04966">
    <property type="entry name" value="OprB"/>
    <property type="match status" value="1"/>
</dbReference>
<dbReference type="Gene3D" id="2.40.160.180">
    <property type="entry name" value="Carbohydrate-selective porin OprB"/>
    <property type="match status" value="1"/>
</dbReference>
<dbReference type="InterPro" id="IPR051465">
    <property type="entry name" value="Cell_Envelope_Struct_Comp"/>
</dbReference>
<proteinExistence type="inferred from homology"/>
<evidence type="ECO:0000313" key="5">
    <source>
        <dbReference type="Proteomes" id="UP000641646"/>
    </source>
</evidence>
<evidence type="ECO:0000259" key="3">
    <source>
        <dbReference type="PROSITE" id="PS51272"/>
    </source>
</evidence>
<gene>
    <name evidence="4" type="ORF">H6G03_21130</name>
</gene>
<evidence type="ECO:0000256" key="1">
    <source>
        <dbReference type="ARBA" id="ARBA00008769"/>
    </source>
</evidence>
<dbReference type="InterPro" id="IPR007049">
    <property type="entry name" value="Carb-sel_porin_OprB"/>
</dbReference>
<reference evidence="4" key="1">
    <citation type="journal article" date="2015" name="ISME J.">
        <title>Draft Genome Sequence of Streptomyces incarnatus NRRL8089, which Produces the Nucleoside Antibiotic Sinefungin.</title>
        <authorList>
            <person name="Oshima K."/>
            <person name="Hattori M."/>
            <person name="Shimizu H."/>
            <person name="Fukuda K."/>
            <person name="Nemoto M."/>
            <person name="Inagaki K."/>
            <person name="Tamura T."/>
        </authorList>
    </citation>
    <scope>NUCLEOTIDE SEQUENCE</scope>
    <source>
        <strain evidence="4">FACHB-1375</strain>
    </source>
</reference>
<organism evidence="4 5">
    <name type="scientific">Aerosakkonema funiforme FACHB-1375</name>
    <dbReference type="NCBI Taxonomy" id="2949571"/>
    <lineage>
        <taxon>Bacteria</taxon>
        <taxon>Bacillati</taxon>
        <taxon>Cyanobacteriota</taxon>
        <taxon>Cyanophyceae</taxon>
        <taxon>Oscillatoriophycideae</taxon>
        <taxon>Aerosakkonematales</taxon>
        <taxon>Aerosakkonemataceae</taxon>
        <taxon>Aerosakkonema</taxon>
    </lineage>
</organism>
<dbReference type="SUPFAM" id="SSF56935">
    <property type="entry name" value="Porins"/>
    <property type="match status" value="1"/>
</dbReference>
<comment type="similarity">
    <text evidence="1 2">Belongs to the OprB family.</text>
</comment>
<dbReference type="GO" id="GO:0015288">
    <property type="term" value="F:porin activity"/>
    <property type="evidence" value="ECO:0007669"/>
    <property type="project" value="InterPro"/>
</dbReference>
<dbReference type="EMBL" id="JACJPW010000058">
    <property type="protein sequence ID" value="MBD2183530.1"/>
    <property type="molecule type" value="Genomic_DNA"/>
</dbReference>
<dbReference type="NCBIfam" id="NF033921">
    <property type="entry name" value="por_somb"/>
    <property type="match status" value="1"/>
</dbReference>
<evidence type="ECO:0000256" key="2">
    <source>
        <dbReference type="RuleBase" id="RU363072"/>
    </source>
</evidence>
<dbReference type="Pfam" id="PF00395">
    <property type="entry name" value="SLH"/>
    <property type="match status" value="1"/>
</dbReference>
<protein>
    <submittedName>
        <fullName evidence="4">Iron uptake porin</fullName>
    </submittedName>
</protein>
<dbReference type="PANTHER" id="PTHR43308">
    <property type="entry name" value="OUTER MEMBRANE PROTEIN ALPHA-RELATED"/>
    <property type="match status" value="1"/>
</dbReference>
<feature type="domain" description="SLH" evidence="3">
    <location>
        <begin position="97"/>
        <end position="161"/>
    </location>
</feature>
<dbReference type="PANTHER" id="PTHR43308:SF1">
    <property type="entry name" value="OUTER MEMBRANE PROTEIN ALPHA"/>
    <property type="match status" value="1"/>
</dbReference>
<name>A0A926ZHX6_9CYAN</name>
<dbReference type="GO" id="GO:0016020">
    <property type="term" value="C:membrane"/>
    <property type="evidence" value="ECO:0007669"/>
    <property type="project" value="InterPro"/>
</dbReference>
<comment type="caution">
    <text evidence="4">The sequence shown here is derived from an EMBL/GenBank/DDBJ whole genome shotgun (WGS) entry which is preliminary data.</text>
</comment>